<dbReference type="PANTHER" id="PTHR36221">
    <property type="entry name" value="DUF742 DOMAIN-CONTAINING PROTEIN"/>
    <property type="match status" value="1"/>
</dbReference>
<dbReference type="Pfam" id="PF05331">
    <property type="entry name" value="DUF742"/>
    <property type="match status" value="1"/>
</dbReference>
<dbReference type="EMBL" id="JAKWJU010000002">
    <property type="protein sequence ID" value="MCH6162365.1"/>
    <property type="molecule type" value="Genomic_DNA"/>
</dbReference>
<dbReference type="RefSeq" id="WP_241061288.1">
    <property type="nucleotide sequence ID" value="NZ_JAKWJU010000002.1"/>
</dbReference>
<reference evidence="1" key="2">
    <citation type="journal article" date="2023" name="Int. J. Syst. Evol. Microbiol.">
        <title>Streptomyces marispadix sp. nov., isolated from marine beach sediment of the Northern Coast of Portugal.</title>
        <authorList>
            <person name="dos Santos J.D.N."/>
            <person name="Vitorino I.R."/>
            <person name="Kallscheuer N."/>
            <person name="Srivastava A."/>
            <person name="Krautwurst S."/>
            <person name="Marz M."/>
            <person name="Jogler C."/>
            <person name="Lobo Da Cunha A."/>
            <person name="Catita J."/>
            <person name="Goncalves H."/>
            <person name="Gonzalez I."/>
            <person name="Reyes F."/>
            <person name="Lage O.M."/>
        </authorList>
    </citation>
    <scope>NUCLEOTIDE SEQUENCE</scope>
    <source>
        <strain evidence="1">M600PL45_2</strain>
    </source>
</reference>
<keyword evidence="2" id="KW-1185">Reference proteome</keyword>
<comment type="caution">
    <text evidence="1">The sequence shown here is derived from an EMBL/GenBank/DDBJ whole genome shotgun (WGS) entry which is preliminary data.</text>
</comment>
<organism evidence="1 2">
    <name type="scientific">Streptomyces marispadix</name>
    <dbReference type="NCBI Taxonomy" id="2922868"/>
    <lineage>
        <taxon>Bacteria</taxon>
        <taxon>Bacillati</taxon>
        <taxon>Actinomycetota</taxon>
        <taxon>Actinomycetes</taxon>
        <taxon>Kitasatosporales</taxon>
        <taxon>Streptomycetaceae</taxon>
        <taxon>Streptomyces</taxon>
    </lineage>
</organism>
<proteinExistence type="predicted"/>
<dbReference type="InterPro" id="IPR007995">
    <property type="entry name" value="DUF742"/>
</dbReference>
<accession>A0ABS9T1F0</accession>
<evidence type="ECO:0000313" key="1">
    <source>
        <dbReference type="EMBL" id="MCH6162365.1"/>
    </source>
</evidence>
<sequence length="129" mass="14249">MGTPHSPQWFDREAGFTTRPYAITGGRTLPSRSDLTLITQVVGNGLRSDHDVRMEQPESAAILDLVRERPLAVVEIASYLDLPASVVRVLCGDLADRSLILVKKPGPEKNTPDEHARVLRKVIDGIRKL</sequence>
<reference evidence="1" key="1">
    <citation type="submission" date="2022-03" db="EMBL/GenBank/DDBJ databases">
        <authorList>
            <person name="Santos J.D.N."/>
            <person name="Kallscheuer N."/>
            <person name="Jogler C."/>
            <person name="Lage O.M."/>
        </authorList>
    </citation>
    <scope>NUCLEOTIDE SEQUENCE</scope>
    <source>
        <strain evidence="1">M600PL45_2</strain>
    </source>
</reference>
<evidence type="ECO:0000313" key="2">
    <source>
        <dbReference type="Proteomes" id="UP001166784"/>
    </source>
</evidence>
<dbReference type="Proteomes" id="UP001166784">
    <property type="component" value="Unassembled WGS sequence"/>
</dbReference>
<protein>
    <submittedName>
        <fullName evidence="1">DUF742 domain-containing protein</fullName>
    </submittedName>
</protein>
<name>A0ABS9T1F0_9ACTN</name>
<gene>
    <name evidence="1" type="ORF">MMA15_18830</name>
</gene>
<dbReference type="PANTHER" id="PTHR36221:SF1">
    <property type="entry name" value="DUF742 DOMAIN-CONTAINING PROTEIN"/>
    <property type="match status" value="1"/>
</dbReference>